<dbReference type="SUPFAM" id="SSF51338">
    <property type="entry name" value="Composite domain of metallo-dependent hydrolases"/>
    <property type="match status" value="1"/>
</dbReference>
<dbReference type="InterPro" id="IPR011059">
    <property type="entry name" value="Metal-dep_hydrolase_composite"/>
</dbReference>
<dbReference type="Gene3D" id="2.30.40.10">
    <property type="entry name" value="Urease, subunit C, domain 1"/>
    <property type="match status" value="1"/>
</dbReference>
<evidence type="ECO:0000313" key="2">
    <source>
        <dbReference type="EMBL" id="SLN00841.1"/>
    </source>
</evidence>
<evidence type="ECO:0000313" key="3">
    <source>
        <dbReference type="Proteomes" id="UP000196581"/>
    </source>
</evidence>
<dbReference type="Gene3D" id="3.10.310.70">
    <property type="match status" value="1"/>
</dbReference>
<sequence>MTDPSTTGPSQQSAAEPTIIYPARLVRTMDPTCPTAEAVAVRGDRFRAVGTVEELLTYPRAVVDDRYKDAVLLPGFVEAHSHAGTGNVWKGTYIGFVDRTDPDGVHWPGCRSVEDVISRLRAEEGKLKDPDRTMIAWGLDPIFFDGQPLTAPDLDRVSTTRPIFINHASGHACTVNTAAIRRCGVDEATDVEGVSLDADGRPNGELHEFAAMGLVQELAKNSDLLSVDAEALAKFGQNAVNTGTTTVTDLGSRLLMSDEGVDLYRGAVGDDYPARLHVFHFGAGVGPVSSGLVEDAQRLIGLQDASTNKLRFGAVKLMLDGTLQGFTARVREPGYYGDQPNGMWNVSPEEFHRAFEVFHQAGLLIHVHCNGDQSTQLFLDTLERVLIAHPRPDHRHTCTHSQMSTPAQYRRLAALGACANIFSNHIWQWGDQHLDLTMGPDRARRNNAAATALRSGVPISVHSDSPVTPLGPLASAKHAATRLTQSGRVMGENERISAEAALEAITLGSAFMLKRDDEVGSIEPGKFADLAVLAEDPLAVAPEAMGDIRIHGTVVGGQHFASNVQER</sequence>
<dbReference type="AlphaFoldDB" id="A0A1X6XNJ5"/>
<dbReference type="InterPro" id="IPR032466">
    <property type="entry name" value="Metal_Hydrolase"/>
</dbReference>
<organism evidence="2 3">
    <name type="scientific">Brevibacterium yomogidense</name>
    <dbReference type="NCBI Taxonomy" id="946573"/>
    <lineage>
        <taxon>Bacteria</taxon>
        <taxon>Bacillati</taxon>
        <taxon>Actinomycetota</taxon>
        <taxon>Actinomycetes</taxon>
        <taxon>Micrococcales</taxon>
        <taxon>Brevibacteriaceae</taxon>
        <taxon>Brevibacterium</taxon>
    </lineage>
</organism>
<protein>
    <submittedName>
        <fullName evidence="2">Exoenzymes regulatory protein AepA in lipid-linked oligosaccharide synthesis cluster</fullName>
    </submittedName>
</protein>
<dbReference type="Gene3D" id="3.20.20.140">
    <property type="entry name" value="Metal-dependent hydrolases"/>
    <property type="match status" value="1"/>
</dbReference>
<dbReference type="GO" id="GO:0016810">
    <property type="term" value="F:hydrolase activity, acting on carbon-nitrogen (but not peptide) bonds"/>
    <property type="evidence" value="ECO:0007669"/>
    <property type="project" value="InterPro"/>
</dbReference>
<dbReference type="PANTHER" id="PTHR22642:SF2">
    <property type="entry name" value="PROTEIN LONG AFTER FAR-RED 3"/>
    <property type="match status" value="1"/>
</dbReference>
<reference evidence="3" key="1">
    <citation type="submission" date="2017-02" db="EMBL/GenBank/DDBJ databases">
        <authorList>
            <person name="Dridi B."/>
        </authorList>
    </citation>
    <scope>NUCLEOTIDE SEQUENCE [LARGE SCALE GENOMIC DNA]</scope>
    <source>
        <strain evidence="3">B Co 03.10</strain>
    </source>
</reference>
<dbReference type="Pfam" id="PF07969">
    <property type="entry name" value="Amidohydro_3"/>
    <property type="match status" value="1"/>
</dbReference>
<proteinExistence type="predicted"/>
<dbReference type="CDD" id="cd01300">
    <property type="entry name" value="YtcJ_like"/>
    <property type="match status" value="1"/>
</dbReference>
<feature type="domain" description="Amidohydrolase 3" evidence="1">
    <location>
        <begin position="69"/>
        <end position="558"/>
    </location>
</feature>
<dbReference type="PANTHER" id="PTHR22642">
    <property type="entry name" value="IMIDAZOLONEPROPIONASE"/>
    <property type="match status" value="1"/>
</dbReference>
<accession>A0A1X6XNJ5</accession>
<dbReference type="InterPro" id="IPR013108">
    <property type="entry name" value="Amidohydro_3"/>
</dbReference>
<dbReference type="SUPFAM" id="SSF51556">
    <property type="entry name" value="Metallo-dependent hydrolases"/>
    <property type="match status" value="1"/>
</dbReference>
<dbReference type="Proteomes" id="UP000196581">
    <property type="component" value="Unassembled WGS sequence"/>
</dbReference>
<dbReference type="RefSeq" id="WP_087009087.1">
    <property type="nucleotide sequence ID" value="NZ_FWFF01000020.1"/>
</dbReference>
<dbReference type="InterPro" id="IPR033932">
    <property type="entry name" value="YtcJ-like"/>
</dbReference>
<gene>
    <name evidence="2" type="ORF">FM105_13670</name>
</gene>
<keyword evidence="3" id="KW-1185">Reference proteome</keyword>
<dbReference type="EMBL" id="FWFF01000020">
    <property type="protein sequence ID" value="SLN00841.1"/>
    <property type="molecule type" value="Genomic_DNA"/>
</dbReference>
<evidence type="ECO:0000259" key="1">
    <source>
        <dbReference type="Pfam" id="PF07969"/>
    </source>
</evidence>
<name>A0A1X6XNJ5_9MICO</name>